<evidence type="ECO:0000256" key="4">
    <source>
        <dbReference type="ARBA" id="ARBA00022801"/>
    </source>
</evidence>
<dbReference type="GO" id="GO:0010945">
    <property type="term" value="F:coenzyme A diphosphatase activity"/>
    <property type="evidence" value="ECO:0007669"/>
    <property type="project" value="InterPro"/>
</dbReference>
<evidence type="ECO:0000256" key="3">
    <source>
        <dbReference type="ARBA" id="ARBA00022723"/>
    </source>
</evidence>
<dbReference type="AlphaFoldDB" id="A0A162H220"/>
<dbReference type="EMBL" id="LUKD01000001">
    <property type="protein sequence ID" value="KYG69476.1"/>
    <property type="molecule type" value="Genomic_DNA"/>
</dbReference>
<organism evidence="8 9">
    <name type="scientific">Bdellovibrio bacteriovorus</name>
    <dbReference type="NCBI Taxonomy" id="959"/>
    <lineage>
        <taxon>Bacteria</taxon>
        <taxon>Pseudomonadati</taxon>
        <taxon>Bdellovibrionota</taxon>
        <taxon>Bdellovibrionia</taxon>
        <taxon>Bdellovibrionales</taxon>
        <taxon>Pseudobdellovibrionaceae</taxon>
        <taxon>Bdellovibrio</taxon>
    </lineage>
</organism>
<accession>A0A162H220</accession>
<dbReference type="InterPro" id="IPR045121">
    <property type="entry name" value="CoAse"/>
</dbReference>
<dbReference type="PROSITE" id="PS51462">
    <property type="entry name" value="NUDIX"/>
    <property type="match status" value="1"/>
</dbReference>
<proteinExistence type="predicted"/>
<dbReference type="Pfam" id="PF00293">
    <property type="entry name" value="NUDIX"/>
    <property type="match status" value="1"/>
</dbReference>
<keyword evidence="4" id="KW-0378">Hydrolase</keyword>
<keyword evidence="6" id="KW-0464">Manganese</keyword>
<dbReference type="Gene3D" id="3.90.79.10">
    <property type="entry name" value="Nucleoside Triphosphate Pyrophosphohydrolase"/>
    <property type="match status" value="1"/>
</dbReference>
<evidence type="ECO:0000256" key="5">
    <source>
        <dbReference type="ARBA" id="ARBA00022842"/>
    </source>
</evidence>
<protein>
    <submittedName>
        <fullName evidence="8">Coenzyme A pyrophosphatase</fullName>
    </submittedName>
</protein>
<keyword evidence="3" id="KW-0479">Metal-binding</keyword>
<gene>
    <name evidence="8" type="ORF">AZI87_09865</name>
</gene>
<evidence type="ECO:0000313" key="8">
    <source>
        <dbReference type="EMBL" id="KYG69476.1"/>
    </source>
</evidence>
<dbReference type="InterPro" id="IPR000086">
    <property type="entry name" value="NUDIX_hydrolase_dom"/>
</dbReference>
<comment type="caution">
    <text evidence="8">The sequence shown here is derived from an EMBL/GenBank/DDBJ whole genome shotgun (WGS) entry which is preliminary data.</text>
</comment>
<evidence type="ECO:0000256" key="1">
    <source>
        <dbReference type="ARBA" id="ARBA00001936"/>
    </source>
</evidence>
<dbReference type="Proteomes" id="UP000075799">
    <property type="component" value="Unassembled WGS sequence"/>
</dbReference>
<dbReference type="CDD" id="cd03426">
    <property type="entry name" value="NUDIX_CoAse_Nudt7"/>
    <property type="match status" value="1"/>
</dbReference>
<evidence type="ECO:0000256" key="6">
    <source>
        <dbReference type="ARBA" id="ARBA00023211"/>
    </source>
</evidence>
<dbReference type="SUPFAM" id="SSF55811">
    <property type="entry name" value="Nudix"/>
    <property type="match status" value="1"/>
</dbReference>
<feature type="domain" description="Nudix hydrolase" evidence="7">
    <location>
        <begin position="31"/>
        <end position="171"/>
    </location>
</feature>
<keyword evidence="5" id="KW-0460">Magnesium</keyword>
<reference evidence="8 9" key="1">
    <citation type="submission" date="2016-03" db="EMBL/GenBank/DDBJ databases">
        <authorList>
            <person name="Ploux O."/>
        </authorList>
    </citation>
    <scope>NUCLEOTIDE SEQUENCE [LARGE SCALE GENOMIC DNA]</scope>
    <source>
        <strain evidence="8 9">EC13</strain>
    </source>
</reference>
<evidence type="ECO:0000256" key="2">
    <source>
        <dbReference type="ARBA" id="ARBA00001946"/>
    </source>
</evidence>
<evidence type="ECO:0000259" key="7">
    <source>
        <dbReference type="PROSITE" id="PS51462"/>
    </source>
</evidence>
<evidence type="ECO:0000313" key="9">
    <source>
        <dbReference type="Proteomes" id="UP000075799"/>
    </source>
</evidence>
<dbReference type="InterPro" id="IPR015797">
    <property type="entry name" value="NUDIX_hydrolase-like_dom_sf"/>
</dbReference>
<sequence>MIELAKDFTLKDILHSLFQSQPPVDLASKLTRHACVAAILRGHSFEQLEIAFIQRAFHPEDRWAGHLAFPGGIRENYDKTDLDAALRETKEEVGVDLTVDELLGRLDDVQARKAGSMLDFYIRPFVFYTNRDFALTLDASEVADFFWIPLKEIQNPQRQTHYKIKRDNGHDHHLPAIYLDRDPPLWGLTYMMVIDLLNRLRSLGPQN</sequence>
<dbReference type="OrthoDB" id="5294158at2"/>
<comment type="cofactor">
    <cofactor evidence="2">
        <name>Mg(2+)</name>
        <dbReference type="ChEBI" id="CHEBI:18420"/>
    </cofactor>
</comment>
<dbReference type="GO" id="GO:0046872">
    <property type="term" value="F:metal ion binding"/>
    <property type="evidence" value="ECO:0007669"/>
    <property type="project" value="UniProtKB-KW"/>
</dbReference>
<name>A0A162H220_BDEBC</name>
<dbReference type="PANTHER" id="PTHR12992:SF11">
    <property type="entry name" value="MITOCHONDRIAL COENZYME A DIPHOSPHATASE NUDT8"/>
    <property type="match status" value="1"/>
</dbReference>
<dbReference type="PANTHER" id="PTHR12992">
    <property type="entry name" value="NUDIX HYDROLASE"/>
    <property type="match status" value="1"/>
</dbReference>
<comment type="cofactor">
    <cofactor evidence="1">
        <name>Mn(2+)</name>
        <dbReference type="ChEBI" id="CHEBI:29035"/>
    </cofactor>
</comment>